<dbReference type="RefSeq" id="WP_007286542.1">
    <property type="nucleotide sequence ID" value="NZ_BAABXU010000001.1"/>
</dbReference>
<keyword evidence="3 4" id="KW-0288">FMN</keyword>
<dbReference type="EC" id="4.1.1.36" evidence="3"/>
<dbReference type="GO" id="GO:0046872">
    <property type="term" value="F:metal ion binding"/>
    <property type="evidence" value="ECO:0007669"/>
    <property type="project" value="UniProtKB-KW"/>
</dbReference>
<evidence type="ECO:0000256" key="2">
    <source>
        <dbReference type="ARBA" id="ARBA00023239"/>
    </source>
</evidence>
<dbReference type="Gene3D" id="3.40.50.1950">
    <property type="entry name" value="Flavin prenyltransferase-like"/>
    <property type="match status" value="1"/>
</dbReference>
<keyword evidence="3" id="KW-0511">Multifunctional enzyme</keyword>
<feature type="binding site" evidence="3">
    <location>
        <position position="279"/>
    </location>
    <ligand>
        <name>CTP</name>
        <dbReference type="ChEBI" id="CHEBI:37563"/>
    </ligand>
</feature>
<evidence type="ECO:0000256" key="3">
    <source>
        <dbReference type="HAMAP-Rule" id="MF_02225"/>
    </source>
</evidence>
<sequence>MLKGKTVVIGVSGGIAVYKVCDVVSRLKKLNANVHVIMTKGACEFVAPLTFQTMSQNYVVSDMFQDPKTWDVEHISLAKKADLFLVAPATANVIGKIANGICDDMLTTTVAATKAKVLIAPAMNTNMYENPIIQRNISTLKEYGYNFVEPESGRLACGDTGSGKLASPEVIVESVVSLLQYEKDLVGRKIIITAGPTIESIDPVRYLTNRSSGKMGYAIARVAAARGAEVTLISGKTNIKPPVNIKKFINITSAEDMYQAVVSNLDENDVVIKSAAVADYKPKEYSDKKIKKKDGDLVIELDRNKDIAYEIGKIKKDKILVGFAAETNDIIENAKGKIAKKNMDFIVANNLKESGAGFGTDTNVVSIIEKDGSMKKYPMMTKEEVASVILDKIKVLLDEKSSL</sequence>
<proteinExistence type="inferred from homology"/>
<feature type="domain" description="DNA/pantothenate metabolism flavoprotein C-terminal" evidence="6">
    <location>
        <begin position="185"/>
        <end position="394"/>
    </location>
</feature>
<comment type="similarity">
    <text evidence="3 4">In the C-terminal section; belongs to the PPC synthetase family.</text>
</comment>
<gene>
    <name evidence="3 8" type="primary">coaBC</name>
    <name evidence="8" type="ORF">IBLFYP30_00109</name>
    <name evidence="7" type="ORF">LIP50_00680</name>
</gene>
<comment type="caution">
    <text evidence="3">Lacks conserved residue(s) required for the propagation of feature annotation.</text>
</comment>
<feature type="active site" description="Proton donor" evidence="3">
    <location>
        <position position="157"/>
    </location>
</feature>
<evidence type="ECO:0000256" key="1">
    <source>
        <dbReference type="ARBA" id="ARBA00022793"/>
    </source>
</evidence>
<dbReference type="Proteomes" id="UP001299409">
    <property type="component" value="Unassembled WGS sequence"/>
</dbReference>
<dbReference type="HAMAP" id="MF_02225">
    <property type="entry name" value="CoaBC"/>
    <property type="match status" value="1"/>
</dbReference>
<dbReference type="GeneID" id="89564677"/>
<keyword evidence="9" id="KW-1185">Reference proteome</keyword>
<evidence type="ECO:0000313" key="7">
    <source>
        <dbReference type="EMBL" id="MCB5444709.1"/>
    </source>
</evidence>
<comment type="cofactor">
    <cofactor evidence="3">
        <name>FMN</name>
        <dbReference type="ChEBI" id="CHEBI:58210"/>
    </cofactor>
    <text evidence="3">Binds 1 FMN per subunit.</text>
</comment>
<dbReference type="EMBL" id="JAJBMB010000001">
    <property type="protein sequence ID" value="MCB5444709.1"/>
    <property type="molecule type" value="Genomic_DNA"/>
</dbReference>
<keyword evidence="2 3" id="KW-0456">Lyase</keyword>
<comment type="pathway">
    <text evidence="3 4">Cofactor biosynthesis; coenzyme A biosynthesis; CoA from (R)-pantothenate: step 2/5.</text>
</comment>
<dbReference type="GO" id="GO:0071513">
    <property type="term" value="C:phosphopantothenoylcysteine decarboxylase complex"/>
    <property type="evidence" value="ECO:0007669"/>
    <property type="project" value="TreeGrafter"/>
</dbReference>
<reference evidence="7 9" key="2">
    <citation type="submission" date="2021-10" db="EMBL/GenBank/DDBJ databases">
        <title>Collection of gut derived symbiotic bacterial strains cultured from healthy donors.</title>
        <authorList>
            <person name="Lin H."/>
            <person name="Littmann E."/>
            <person name="Claire K."/>
            <person name="Pamer E."/>
        </authorList>
    </citation>
    <scope>NUCLEOTIDE SEQUENCE [LARGE SCALE GENOMIC DNA]</scope>
    <source>
        <strain evidence="7 9">MSK.17.68</strain>
    </source>
</reference>
<evidence type="ECO:0000313" key="8">
    <source>
        <dbReference type="EMBL" id="VYT79757.1"/>
    </source>
</evidence>
<dbReference type="InterPro" id="IPR005252">
    <property type="entry name" value="CoaBC"/>
</dbReference>
<keyword evidence="1 3" id="KW-0210">Decarboxylase</keyword>
<dbReference type="InterPro" id="IPR036551">
    <property type="entry name" value="Flavin_trans-like"/>
</dbReference>
<dbReference type="AlphaFoldDB" id="A0A6N2ZNW2"/>
<comment type="catalytic activity">
    <reaction evidence="3 4">
        <text>N-[(R)-4-phosphopantothenoyl]-L-cysteine + H(+) = (R)-4'-phosphopantetheine + CO2</text>
        <dbReference type="Rhea" id="RHEA:16793"/>
        <dbReference type="ChEBI" id="CHEBI:15378"/>
        <dbReference type="ChEBI" id="CHEBI:16526"/>
        <dbReference type="ChEBI" id="CHEBI:59458"/>
        <dbReference type="ChEBI" id="CHEBI:61723"/>
        <dbReference type="EC" id="4.1.1.36"/>
    </reaction>
</comment>
<dbReference type="GO" id="GO:0010181">
    <property type="term" value="F:FMN binding"/>
    <property type="evidence" value="ECO:0007669"/>
    <property type="project" value="UniProtKB-UniRule"/>
</dbReference>
<feature type="binding site" evidence="3">
    <location>
        <position position="337"/>
    </location>
    <ligand>
        <name>CTP</name>
        <dbReference type="ChEBI" id="CHEBI:37563"/>
    </ligand>
</feature>
<keyword evidence="3 4" id="KW-0285">Flavoprotein</keyword>
<dbReference type="UniPathway" id="UPA00241">
    <property type="reaction ID" value="UER00353"/>
</dbReference>
<feature type="domain" description="Flavoprotein" evidence="5">
    <location>
        <begin position="5"/>
        <end position="177"/>
    </location>
</feature>
<dbReference type="GO" id="GO:0015941">
    <property type="term" value="P:pantothenate catabolic process"/>
    <property type="evidence" value="ECO:0007669"/>
    <property type="project" value="InterPro"/>
</dbReference>
<comment type="cofactor">
    <cofactor evidence="3">
        <name>Mg(2+)</name>
        <dbReference type="ChEBI" id="CHEBI:18420"/>
    </cofactor>
</comment>
<dbReference type="InterPro" id="IPR007085">
    <property type="entry name" value="DNA/pantothenate-metab_flavo_C"/>
</dbReference>
<evidence type="ECO:0000256" key="4">
    <source>
        <dbReference type="RuleBase" id="RU364078"/>
    </source>
</evidence>
<evidence type="ECO:0000259" key="6">
    <source>
        <dbReference type="Pfam" id="PF04127"/>
    </source>
</evidence>
<keyword evidence="3" id="KW-0460">Magnesium</keyword>
<keyword evidence="3" id="KW-0479">Metal-binding</keyword>
<organism evidence="8">
    <name type="scientific">Intestinibacter bartlettii</name>
    <dbReference type="NCBI Taxonomy" id="261299"/>
    <lineage>
        <taxon>Bacteria</taxon>
        <taxon>Bacillati</taxon>
        <taxon>Bacillota</taxon>
        <taxon>Clostridia</taxon>
        <taxon>Peptostreptococcales</taxon>
        <taxon>Peptostreptococcaceae</taxon>
        <taxon>Intestinibacter</taxon>
    </lineage>
</organism>
<dbReference type="PANTHER" id="PTHR14359">
    <property type="entry name" value="HOMO-OLIGOMERIC FLAVIN CONTAINING CYS DECARBOXYLASE FAMILY"/>
    <property type="match status" value="1"/>
</dbReference>
<reference evidence="8" key="1">
    <citation type="submission" date="2019-11" db="EMBL/GenBank/DDBJ databases">
        <authorList>
            <person name="Feng L."/>
        </authorList>
    </citation>
    <scope>NUCLEOTIDE SEQUENCE</scope>
    <source>
        <strain evidence="8">IbartlettiiLFYP30</strain>
    </source>
</reference>
<dbReference type="SUPFAM" id="SSF52507">
    <property type="entry name" value="Homo-oligomeric flavin-containing Cys decarboxylases, HFCD"/>
    <property type="match status" value="1"/>
</dbReference>
<name>A0A6N2ZNW2_9FIRM</name>
<comment type="function">
    <text evidence="3">Catalyzes two sequential steps in the biosynthesis of coenzyme A. In the first step cysteine is conjugated to 4'-phosphopantothenate to form 4-phosphopantothenoylcysteine. In the second step the latter compound is decarboxylated to form 4'-phosphopantotheine.</text>
</comment>
<feature type="binding site" evidence="3">
    <location>
        <position position="323"/>
    </location>
    <ligand>
        <name>CTP</name>
        <dbReference type="ChEBI" id="CHEBI:37563"/>
    </ligand>
</feature>
<comment type="pathway">
    <text evidence="3 4">Cofactor biosynthesis; coenzyme A biosynthesis; CoA from (R)-pantothenate: step 3/5.</text>
</comment>
<dbReference type="InterPro" id="IPR003382">
    <property type="entry name" value="Flavoprotein"/>
</dbReference>
<feature type="binding site" evidence="3">
    <location>
        <position position="289"/>
    </location>
    <ligand>
        <name>CTP</name>
        <dbReference type="ChEBI" id="CHEBI:37563"/>
    </ligand>
</feature>
<keyword evidence="3 4" id="KW-0436">Ligase</keyword>
<dbReference type="SUPFAM" id="SSF102645">
    <property type="entry name" value="CoaB-like"/>
    <property type="match status" value="1"/>
</dbReference>
<evidence type="ECO:0000259" key="5">
    <source>
        <dbReference type="Pfam" id="PF02441"/>
    </source>
</evidence>
<comment type="catalytic activity">
    <reaction evidence="3 4">
        <text>(R)-4'-phosphopantothenate + L-cysteine + CTP = N-[(R)-4-phosphopantothenoyl]-L-cysteine + CMP + diphosphate + H(+)</text>
        <dbReference type="Rhea" id="RHEA:19397"/>
        <dbReference type="ChEBI" id="CHEBI:10986"/>
        <dbReference type="ChEBI" id="CHEBI:15378"/>
        <dbReference type="ChEBI" id="CHEBI:33019"/>
        <dbReference type="ChEBI" id="CHEBI:35235"/>
        <dbReference type="ChEBI" id="CHEBI:37563"/>
        <dbReference type="ChEBI" id="CHEBI:59458"/>
        <dbReference type="ChEBI" id="CHEBI:60377"/>
        <dbReference type="EC" id="6.3.2.5"/>
    </reaction>
</comment>
<dbReference type="InterPro" id="IPR035929">
    <property type="entry name" value="CoaB-like_sf"/>
</dbReference>
<accession>A0A6N2ZNW2</accession>
<dbReference type="GO" id="GO:0004632">
    <property type="term" value="F:phosphopantothenate--cysteine ligase activity"/>
    <property type="evidence" value="ECO:0007669"/>
    <property type="project" value="UniProtKB-UniRule"/>
</dbReference>
<dbReference type="Pfam" id="PF04127">
    <property type="entry name" value="DFP"/>
    <property type="match status" value="1"/>
</dbReference>
<dbReference type="NCBIfam" id="TIGR00521">
    <property type="entry name" value="coaBC_dfp"/>
    <property type="match status" value="1"/>
</dbReference>
<feature type="binding site" evidence="3">
    <location>
        <position position="341"/>
    </location>
    <ligand>
        <name>CTP</name>
        <dbReference type="ChEBI" id="CHEBI:37563"/>
    </ligand>
</feature>
<dbReference type="PANTHER" id="PTHR14359:SF6">
    <property type="entry name" value="PHOSPHOPANTOTHENOYLCYSTEINE DECARBOXYLASE"/>
    <property type="match status" value="1"/>
</dbReference>
<dbReference type="EMBL" id="CACRUE010000012">
    <property type="protein sequence ID" value="VYT79757.1"/>
    <property type="molecule type" value="Genomic_DNA"/>
</dbReference>
<dbReference type="EC" id="6.3.2.5" evidence="3"/>
<dbReference type="GO" id="GO:0004633">
    <property type="term" value="F:phosphopantothenoylcysteine decarboxylase activity"/>
    <property type="evidence" value="ECO:0007669"/>
    <property type="project" value="UniProtKB-UniRule"/>
</dbReference>
<dbReference type="Pfam" id="PF02441">
    <property type="entry name" value="Flavoprotein"/>
    <property type="match status" value="1"/>
</dbReference>
<feature type="region of interest" description="Phosphopantothenate--cysteine ligase" evidence="3">
    <location>
        <begin position="190"/>
        <end position="403"/>
    </location>
</feature>
<evidence type="ECO:0000313" key="9">
    <source>
        <dbReference type="Proteomes" id="UP001299409"/>
    </source>
</evidence>
<comment type="similarity">
    <text evidence="3 4">In the N-terminal section; belongs to the HFCD (homo-oligomeric flavin containing Cys decarboxylase) superfamily.</text>
</comment>
<dbReference type="Gene3D" id="3.40.50.10300">
    <property type="entry name" value="CoaB-like"/>
    <property type="match status" value="1"/>
</dbReference>
<comment type="function">
    <text evidence="4">Catalyzes two steps in the biosynthesis of coenzyme A. In the first step cysteine is conjugated to 4'-phosphopantothenate to form 4-phosphopantothenoylcysteine, in the latter compound is decarboxylated to form 4'-phosphopantotheine.</text>
</comment>
<feature type="region of interest" description="Phosphopantothenoylcysteine decarboxylase" evidence="3">
    <location>
        <begin position="1"/>
        <end position="189"/>
    </location>
</feature>
<dbReference type="GO" id="GO:0015937">
    <property type="term" value="P:coenzyme A biosynthetic process"/>
    <property type="evidence" value="ECO:0007669"/>
    <property type="project" value="UniProtKB-UniRule"/>
</dbReference>
<protein>
    <recommendedName>
        <fullName evidence="3">Coenzyme A biosynthesis bifunctional protein CoaBC</fullName>
    </recommendedName>
    <alternativeName>
        <fullName evidence="3">DNA/pantothenate metabolism flavoprotein</fullName>
    </alternativeName>
    <alternativeName>
        <fullName evidence="3">Phosphopantothenoylcysteine synthetase/decarboxylase</fullName>
        <shortName evidence="3">PPCS-PPCDC</shortName>
    </alternativeName>
    <domain>
        <recommendedName>
            <fullName evidence="3">Phosphopantothenoylcysteine decarboxylase</fullName>
            <shortName evidence="3">PPC decarboxylase</shortName>
            <shortName evidence="3">PPC-DC</shortName>
            <ecNumber evidence="3">4.1.1.36</ecNumber>
        </recommendedName>
        <alternativeName>
            <fullName evidence="3">CoaC</fullName>
        </alternativeName>
    </domain>
    <domain>
        <recommendedName>
            <fullName evidence="3">Phosphopantothenate--cysteine ligase</fullName>
            <ecNumber evidence="3">6.3.2.5</ecNumber>
        </recommendedName>
        <alternativeName>
            <fullName evidence="3">CoaB</fullName>
        </alternativeName>
        <alternativeName>
            <fullName evidence="3">Phosphopantothenoylcysteine synthetase</fullName>
            <shortName evidence="3">PPC synthetase</shortName>
            <shortName evidence="3">PPC-S</shortName>
        </alternativeName>
    </domain>
</protein>